<keyword evidence="3 7" id="KW-0863">Zinc-finger</keyword>
<feature type="compositionally biased region" description="Polar residues" evidence="8">
    <location>
        <begin position="343"/>
        <end position="360"/>
    </location>
</feature>
<evidence type="ECO:0000256" key="1">
    <source>
        <dbReference type="ARBA" id="ARBA00022723"/>
    </source>
</evidence>
<evidence type="ECO:0000256" key="2">
    <source>
        <dbReference type="ARBA" id="ARBA00022737"/>
    </source>
</evidence>
<dbReference type="PROSITE" id="PS00028">
    <property type="entry name" value="ZINC_FINGER_C2H2_1"/>
    <property type="match status" value="2"/>
</dbReference>
<evidence type="ECO:0000259" key="9">
    <source>
        <dbReference type="PROSITE" id="PS50157"/>
    </source>
</evidence>
<feature type="region of interest" description="Disordered" evidence="8">
    <location>
        <begin position="1"/>
        <end position="109"/>
    </location>
</feature>
<gene>
    <name evidence="10" type="ORF">ACH5RR_038144</name>
</gene>
<evidence type="ECO:0000256" key="6">
    <source>
        <dbReference type="ARBA" id="ARBA00023163"/>
    </source>
</evidence>
<dbReference type="SMART" id="SM00355">
    <property type="entry name" value="ZnF_C2H2"/>
    <property type="match status" value="2"/>
</dbReference>
<dbReference type="InterPro" id="IPR036236">
    <property type="entry name" value="Znf_C2H2_sf"/>
</dbReference>
<sequence>MEDDDIEHQISDSIKKGSPPDDKSRNLGDHGIELKNQEEKKELLEKDLAKDQKQLPTLQSNKNTTRTCEECGSEFESAQGLGGHMRIHSKSNKDLIKSSQQKKPFVELKKKKQEVAADFSKKMDHLLQIKSSSSNDSPDVHAPICSICGVGFTSIQALSGHMRVHPKSDQPPSSAVNASSLLYSVSGAEPQRVDLAKSLDGWTVTAKRSDRKDKRMLQAADTLMKLARGEATTTSDSLTNYKTENEEIMTTKKGGKKQFSVDHPVKQLRIEERKFDDGKNYSKDVQETDFLAGKSGKEDEATHDDLLIKRLKNSGQSTKGSIVINAQSTKGKIGGKSIKNSIDESTSDQSTKGSIVINAQSTKGKIGGKSIKNSIDESTSDQSTKGSIVINAQSTKGKIGGKSIQNSIDESTSDQSTKGSIVINAQSTKDKIGGKSIQNSIDESTSAAADDCKKSDEGPPDISDQSKICNRNSPNTSQALAGQVAQGPSSQVTSAGEVSHSGGGRVGIDLNELPLLGDQEDDAVTESDDHAAGCDCASCSYKSKLNR</sequence>
<dbReference type="Proteomes" id="UP001630127">
    <property type="component" value="Unassembled WGS sequence"/>
</dbReference>
<feature type="domain" description="C2H2-type" evidence="9">
    <location>
        <begin position="66"/>
        <end position="93"/>
    </location>
</feature>
<evidence type="ECO:0000256" key="5">
    <source>
        <dbReference type="ARBA" id="ARBA00023015"/>
    </source>
</evidence>
<evidence type="ECO:0000256" key="8">
    <source>
        <dbReference type="SAM" id="MobiDB-lite"/>
    </source>
</evidence>
<dbReference type="PROSITE" id="PS50157">
    <property type="entry name" value="ZINC_FINGER_C2H2_2"/>
    <property type="match status" value="2"/>
</dbReference>
<feature type="compositionally biased region" description="Polar residues" evidence="8">
    <location>
        <begin position="463"/>
        <end position="496"/>
    </location>
</feature>
<organism evidence="10 11">
    <name type="scientific">Cinchona calisaya</name>
    <dbReference type="NCBI Taxonomy" id="153742"/>
    <lineage>
        <taxon>Eukaryota</taxon>
        <taxon>Viridiplantae</taxon>
        <taxon>Streptophyta</taxon>
        <taxon>Embryophyta</taxon>
        <taxon>Tracheophyta</taxon>
        <taxon>Spermatophyta</taxon>
        <taxon>Magnoliopsida</taxon>
        <taxon>eudicotyledons</taxon>
        <taxon>Gunneridae</taxon>
        <taxon>Pentapetalae</taxon>
        <taxon>asterids</taxon>
        <taxon>lamiids</taxon>
        <taxon>Gentianales</taxon>
        <taxon>Rubiaceae</taxon>
        <taxon>Cinchonoideae</taxon>
        <taxon>Cinchoneae</taxon>
        <taxon>Cinchona</taxon>
    </lineage>
</organism>
<feature type="compositionally biased region" description="Basic and acidic residues" evidence="8">
    <location>
        <begin position="7"/>
        <end position="53"/>
    </location>
</feature>
<proteinExistence type="predicted"/>
<evidence type="ECO:0000256" key="7">
    <source>
        <dbReference type="PROSITE-ProRule" id="PRU00042"/>
    </source>
</evidence>
<dbReference type="AlphaFoldDB" id="A0ABD2YCY8"/>
<keyword evidence="6" id="KW-0804">Transcription</keyword>
<feature type="compositionally biased region" description="Polar residues" evidence="8">
    <location>
        <begin position="56"/>
        <end position="66"/>
    </location>
</feature>
<evidence type="ECO:0000256" key="3">
    <source>
        <dbReference type="ARBA" id="ARBA00022771"/>
    </source>
</evidence>
<dbReference type="Pfam" id="PF13912">
    <property type="entry name" value="zf-C2H2_6"/>
    <property type="match status" value="2"/>
</dbReference>
<name>A0ABD2YCY8_9GENT</name>
<dbReference type="GO" id="GO:0043565">
    <property type="term" value="F:sequence-specific DNA binding"/>
    <property type="evidence" value="ECO:0007669"/>
    <property type="project" value="UniProtKB-ARBA"/>
</dbReference>
<dbReference type="EMBL" id="JBJUIK010000015">
    <property type="protein sequence ID" value="KAL3503695.1"/>
    <property type="molecule type" value="Genomic_DNA"/>
</dbReference>
<evidence type="ECO:0000313" key="11">
    <source>
        <dbReference type="Proteomes" id="UP001630127"/>
    </source>
</evidence>
<feature type="compositionally biased region" description="Low complexity" evidence="8">
    <location>
        <begin position="329"/>
        <end position="340"/>
    </location>
</feature>
<feature type="domain" description="C2H2-type" evidence="9">
    <location>
        <begin position="143"/>
        <end position="170"/>
    </location>
</feature>
<dbReference type="PANTHER" id="PTHR45988">
    <property type="entry name" value="C2H2 TYPE ZINC FINGER TRANSCRIPTION FACTOR FAMILY-RELATED"/>
    <property type="match status" value="1"/>
</dbReference>
<dbReference type="InterPro" id="IPR013087">
    <property type="entry name" value="Znf_C2H2_type"/>
</dbReference>
<dbReference type="Gene3D" id="3.30.160.60">
    <property type="entry name" value="Classic Zinc Finger"/>
    <property type="match status" value="1"/>
</dbReference>
<evidence type="ECO:0000313" key="10">
    <source>
        <dbReference type="EMBL" id="KAL3503695.1"/>
    </source>
</evidence>
<reference evidence="10 11" key="1">
    <citation type="submission" date="2024-11" db="EMBL/GenBank/DDBJ databases">
        <title>A near-complete genome assembly of Cinchona calisaya.</title>
        <authorList>
            <person name="Lian D.C."/>
            <person name="Zhao X.W."/>
            <person name="Wei L."/>
        </authorList>
    </citation>
    <scope>NUCLEOTIDE SEQUENCE [LARGE SCALE GENOMIC DNA]</scope>
    <source>
        <tissue evidence="10">Nenye</tissue>
    </source>
</reference>
<accession>A0ABD2YCY8</accession>
<evidence type="ECO:0000256" key="4">
    <source>
        <dbReference type="ARBA" id="ARBA00022833"/>
    </source>
</evidence>
<keyword evidence="1" id="KW-0479">Metal-binding</keyword>
<feature type="compositionally biased region" description="Polar residues" evidence="8">
    <location>
        <begin position="403"/>
        <end position="427"/>
    </location>
</feature>
<keyword evidence="5" id="KW-0805">Transcription regulation</keyword>
<keyword evidence="2" id="KW-0677">Repeat</keyword>
<keyword evidence="4" id="KW-0862">Zinc</keyword>
<dbReference type="SUPFAM" id="SSF57667">
    <property type="entry name" value="beta-beta-alpha zinc fingers"/>
    <property type="match status" value="1"/>
</dbReference>
<feature type="compositionally biased region" description="Polar residues" evidence="8">
    <location>
        <begin position="376"/>
        <end position="396"/>
    </location>
</feature>
<keyword evidence="11" id="KW-1185">Reference proteome</keyword>
<dbReference type="InterPro" id="IPR044653">
    <property type="entry name" value="AZF1/2/3-like"/>
</dbReference>
<feature type="compositionally biased region" description="Low complexity" evidence="8">
    <location>
        <begin position="361"/>
        <end position="373"/>
    </location>
</feature>
<feature type="region of interest" description="Disordered" evidence="8">
    <location>
        <begin position="329"/>
        <end position="510"/>
    </location>
</feature>
<feature type="compositionally biased region" description="Polar residues" evidence="8">
    <location>
        <begin position="436"/>
        <end position="447"/>
    </location>
</feature>
<dbReference type="GO" id="GO:0008270">
    <property type="term" value="F:zinc ion binding"/>
    <property type="evidence" value="ECO:0007669"/>
    <property type="project" value="UniProtKB-KW"/>
</dbReference>
<comment type="caution">
    <text evidence="10">The sequence shown here is derived from an EMBL/GenBank/DDBJ whole genome shotgun (WGS) entry which is preliminary data.</text>
</comment>
<dbReference type="PANTHER" id="PTHR45988:SF18">
    <property type="entry name" value="C2H2-TYPE ZINC FINGER FAMILY PROTEIN"/>
    <property type="match status" value="1"/>
</dbReference>
<protein>
    <recommendedName>
        <fullName evidence="9">C2H2-type domain-containing protein</fullName>
    </recommendedName>
</protein>